<dbReference type="Proteomes" id="UP001056120">
    <property type="component" value="Linkage Group LG04"/>
</dbReference>
<reference evidence="2" key="1">
    <citation type="journal article" date="2022" name="Mol. Ecol. Resour.">
        <title>The genomes of chicory, endive, great burdock and yacon provide insights into Asteraceae palaeo-polyploidization history and plant inulin production.</title>
        <authorList>
            <person name="Fan W."/>
            <person name="Wang S."/>
            <person name="Wang H."/>
            <person name="Wang A."/>
            <person name="Jiang F."/>
            <person name="Liu H."/>
            <person name="Zhao H."/>
            <person name="Xu D."/>
            <person name="Zhang Y."/>
        </authorList>
    </citation>
    <scope>NUCLEOTIDE SEQUENCE [LARGE SCALE GENOMIC DNA]</scope>
    <source>
        <strain evidence="2">cv. Yunnan</strain>
    </source>
</reference>
<name>A0ACB9JBI9_9ASTR</name>
<organism evidence="1 2">
    <name type="scientific">Smallanthus sonchifolius</name>
    <dbReference type="NCBI Taxonomy" id="185202"/>
    <lineage>
        <taxon>Eukaryota</taxon>
        <taxon>Viridiplantae</taxon>
        <taxon>Streptophyta</taxon>
        <taxon>Embryophyta</taxon>
        <taxon>Tracheophyta</taxon>
        <taxon>Spermatophyta</taxon>
        <taxon>Magnoliopsida</taxon>
        <taxon>eudicotyledons</taxon>
        <taxon>Gunneridae</taxon>
        <taxon>Pentapetalae</taxon>
        <taxon>asterids</taxon>
        <taxon>campanulids</taxon>
        <taxon>Asterales</taxon>
        <taxon>Asteraceae</taxon>
        <taxon>Asteroideae</taxon>
        <taxon>Heliantheae alliance</taxon>
        <taxon>Millerieae</taxon>
        <taxon>Smallanthus</taxon>
    </lineage>
</organism>
<comment type="caution">
    <text evidence="1">The sequence shown here is derived from an EMBL/GenBank/DDBJ whole genome shotgun (WGS) entry which is preliminary data.</text>
</comment>
<dbReference type="EMBL" id="CM042021">
    <property type="protein sequence ID" value="KAI3817664.1"/>
    <property type="molecule type" value="Genomic_DNA"/>
</dbReference>
<accession>A0ACB9JBI9</accession>
<keyword evidence="2" id="KW-1185">Reference proteome</keyword>
<evidence type="ECO:0000313" key="2">
    <source>
        <dbReference type="Proteomes" id="UP001056120"/>
    </source>
</evidence>
<reference evidence="1 2" key="2">
    <citation type="journal article" date="2022" name="Mol. Ecol. Resour.">
        <title>The genomes of chicory, endive, great burdock and yacon provide insights into Asteraceae paleo-polyploidization history and plant inulin production.</title>
        <authorList>
            <person name="Fan W."/>
            <person name="Wang S."/>
            <person name="Wang H."/>
            <person name="Wang A."/>
            <person name="Jiang F."/>
            <person name="Liu H."/>
            <person name="Zhao H."/>
            <person name="Xu D."/>
            <person name="Zhang Y."/>
        </authorList>
    </citation>
    <scope>NUCLEOTIDE SEQUENCE [LARGE SCALE GENOMIC DNA]</scope>
    <source>
        <strain evidence="2">cv. Yunnan</strain>
        <tissue evidence="1">Leaves</tissue>
    </source>
</reference>
<evidence type="ECO:0000313" key="1">
    <source>
        <dbReference type="EMBL" id="KAI3817664.1"/>
    </source>
</evidence>
<proteinExistence type="predicted"/>
<gene>
    <name evidence="1" type="ORF">L1987_11460</name>
</gene>
<sequence length="69" mass="7951">MKHQSEFDRILIDSILTAVKIDLGRSFAVDICFICGQFLPYFFFSPRSPVTSIPALHTKIDLLHHRFEA</sequence>
<protein>
    <submittedName>
        <fullName evidence="1">Uncharacterized protein</fullName>
    </submittedName>
</protein>